<feature type="domain" description="CRISPR system ring nuclease SSO2081-like" evidence="1">
    <location>
        <begin position="16"/>
        <end position="145"/>
    </location>
</feature>
<dbReference type="Pfam" id="PF09623">
    <property type="entry name" value="Cas_NE0113"/>
    <property type="match status" value="1"/>
</dbReference>
<reference evidence="2 3" key="1">
    <citation type="journal article" date="2012" name="J. Bacteriol.">
        <title>Genome sequence of the cycloprodigiosin-producing bacterial strain Pseudoalteromonas rubra ATCC 29570(T).</title>
        <authorList>
            <person name="Xie B.B."/>
            <person name="Shu Y.L."/>
            <person name="Qin Q.L."/>
            <person name="Rong J.C."/>
            <person name="Zhang X.Y."/>
            <person name="Chen X.L."/>
            <person name="Zhou B.C."/>
            <person name="Zhang Y.Z."/>
        </authorList>
    </citation>
    <scope>NUCLEOTIDE SEQUENCE [LARGE SCALE GENOMIC DNA]</scope>
    <source>
        <strain evidence="2 3">DSM 6842</strain>
    </source>
</reference>
<dbReference type="AlphaFoldDB" id="A0A8T0C7Y7"/>
<dbReference type="NCBIfam" id="TIGR02584">
    <property type="entry name" value="cas_NE0113"/>
    <property type="match status" value="1"/>
</dbReference>
<dbReference type="InterPro" id="IPR019092">
    <property type="entry name" value="SSO2081-like_dom"/>
</dbReference>
<organism evidence="2 3">
    <name type="scientific">Pseudoalteromonas rubra</name>
    <dbReference type="NCBI Taxonomy" id="43658"/>
    <lineage>
        <taxon>Bacteria</taxon>
        <taxon>Pseudomonadati</taxon>
        <taxon>Pseudomonadota</taxon>
        <taxon>Gammaproteobacteria</taxon>
        <taxon>Alteromonadales</taxon>
        <taxon>Pseudoalteromonadaceae</taxon>
        <taxon>Pseudoalteromonas</taxon>
    </lineage>
</organism>
<dbReference type="InterPro" id="IPR013413">
    <property type="entry name" value="CRISPR-assoc_prot_NE0113"/>
</dbReference>
<evidence type="ECO:0000313" key="3">
    <source>
        <dbReference type="Proteomes" id="UP000016480"/>
    </source>
</evidence>
<dbReference type="RefSeq" id="WP_010382655.1">
    <property type="nucleotide sequence ID" value="NZ_AHCD03000035.1"/>
</dbReference>
<dbReference type="Proteomes" id="UP000016480">
    <property type="component" value="Unassembled WGS sequence"/>
</dbReference>
<comment type="caution">
    <text evidence="2">The sequence shown here is derived from an EMBL/GenBank/DDBJ whole genome shotgun (WGS) entry which is preliminary data.</text>
</comment>
<protein>
    <recommendedName>
        <fullName evidence="1">CRISPR system ring nuclease SSO2081-like domain-containing protein</fullName>
    </recommendedName>
</protein>
<dbReference type="EMBL" id="AHCD03000035">
    <property type="protein sequence ID" value="KAF7786836.1"/>
    <property type="molecule type" value="Genomic_DNA"/>
</dbReference>
<name>A0A8T0C7Y7_9GAMM</name>
<evidence type="ECO:0000259" key="1">
    <source>
        <dbReference type="Pfam" id="PF09623"/>
    </source>
</evidence>
<dbReference type="GeneID" id="61359052"/>
<proteinExistence type="predicted"/>
<sequence>MKQLLLVVADTNIKLIAQTLSALRHRGQHIDTLKVITTLRGYHALHEAASDGALADQLQLGPVEFDLADIQVISDEHGQAMSEPTTAAQHDAMADFITRAIQSECTIASQQVHASLSGARKTLTFFMGYAMSLFARLGDTLSHILPGNTGDPAPALVTIPFVRMRDELPAALLDQQTSYQDVVESLNTVKNEHPLELIPQAHSVRLGDLITRLRPIDLTFYIWFIKQQRQQQGSVRAPVRNQPDPEYANTFIAQYRTLVDWLRADEVEAELRAKTFCHDTGFGMDANFFSERKSRIKRSFLCGFGKQISEQIAITHCAKQGHHRLYKVPLSLSRIVTQS</sequence>
<evidence type="ECO:0000313" key="2">
    <source>
        <dbReference type="EMBL" id="KAF7786836.1"/>
    </source>
</evidence>
<accession>A0A8T0C7Y7</accession>
<gene>
    <name evidence="2" type="ORF">PRUB_a1508</name>
</gene>